<dbReference type="InterPro" id="IPR036134">
    <property type="entry name" value="Crypto/Photolyase_FAD-like_sf"/>
</dbReference>
<dbReference type="Proteomes" id="UP001556709">
    <property type="component" value="Unassembled WGS sequence"/>
</dbReference>
<dbReference type="Pfam" id="PF04244">
    <property type="entry name" value="DPRP"/>
    <property type="match status" value="1"/>
</dbReference>
<dbReference type="InterPro" id="IPR052551">
    <property type="entry name" value="UV-DNA_repair_photolyase"/>
</dbReference>
<dbReference type="Gene3D" id="1.10.10.1710">
    <property type="entry name" value="Deoxyribodipyrimidine photolyase-related"/>
    <property type="match status" value="1"/>
</dbReference>
<dbReference type="Gene3D" id="1.10.579.10">
    <property type="entry name" value="DNA Cyclobutane Dipyrimidine Photolyase, subunit A, domain 3"/>
    <property type="match status" value="1"/>
</dbReference>
<organism evidence="1 2">
    <name type="scientific">Spiribacter pallidus</name>
    <dbReference type="NCBI Taxonomy" id="1987936"/>
    <lineage>
        <taxon>Bacteria</taxon>
        <taxon>Pseudomonadati</taxon>
        <taxon>Pseudomonadota</taxon>
        <taxon>Gammaproteobacteria</taxon>
        <taxon>Chromatiales</taxon>
        <taxon>Ectothiorhodospiraceae</taxon>
        <taxon>Spiribacter</taxon>
    </lineage>
</organism>
<dbReference type="SUPFAM" id="SSF48173">
    <property type="entry name" value="Cryptochrome/photolyase FAD-binding domain"/>
    <property type="match status" value="1"/>
</dbReference>
<comment type="caution">
    <text evidence="1">The sequence shown here is derived from an EMBL/GenBank/DDBJ whole genome shotgun (WGS) entry which is preliminary data.</text>
</comment>
<reference evidence="1 2" key="1">
    <citation type="submission" date="2024-02" db="EMBL/GenBank/DDBJ databases">
        <title>New especies of Spiribacter isolated from saline water.</title>
        <authorList>
            <person name="Leon M.J."/>
            <person name="De La Haba R."/>
            <person name="Sanchez-Porro C."/>
            <person name="Ventosa A."/>
        </authorList>
    </citation>
    <scope>NUCLEOTIDE SEQUENCE [LARGE SCALE GENOMIC DNA]</scope>
    <source>
        <strain evidence="2">ag22IC6-390</strain>
    </source>
</reference>
<dbReference type="InterPro" id="IPR014729">
    <property type="entry name" value="Rossmann-like_a/b/a_fold"/>
</dbReference>
<proteinExistence type="predicted"/>
<protein>
    <submittedName>
        <fullName evidence="1">Cryptochrome/photolyase family protein</fullName>
    </submittedName>
</protein>
<gene>
    <name evidence="1" type="ORF">V6X73_01390</name>
</gene>
<evidence type="ECO:0000313" key="2">
    <source>
        <dbReference type="Proteomes" id="UP001556709"/>
    </source>
</evidence>
<keyword evidence="2" id="KW-1185">Reference proteome</keyword>
<accession>A0ABV3T9S2</accession>
<dbReference type="InterPro" id="IPR007357">
    <property type="entry name" value="PhrB-like"/>
</dbReference>
<dbReference type="PANTHER" id="PTHR38657:SF1">
    <property type="entry name" value="SLR1343 PROTEIN"/>
    <property type="match status" value="1"/>
</dbReference>
<dbReference type="PANTHER" id="PTHR38657">
    <property type="entry name" value="SLR1343 PROTEIN"/>
    <property type="match status" value="1"/>
</dbReference>
<name>A0ABV3T9S2_9GAMM</name>
<sequence>MTESNRLVVVLGDQLDRQSALFDDLDAGRDRVWMTEASAEASRDAVHQQRLVLFFAAMRHLRDELRGRGVTVEYHAIEDHPPGAAPRSLADHLADDLDRLRPAEVVMMECGDWQIEQALCAVIAERGIPLDWRDDRHFLASRADFARWAEGRRSLTMEYFYRLMRKRYGVLMEGDQPAGGAWNFDKDNRAAFGAEGPGALPAHPQFQPDALTAGVIAAVRERYADHPGDAADFNQPVTPAQARAALDDFIEHRLPAFGTWQDAIWTGEPLLFHARLSTSLNLHLLDPRDCIEQAEAAWRAGRAPLNAVEGFIRQVLGWREFIRGVYWLKMPDYAELNALGHEQAMPAFFWDGDTEMACLADAMEGLLTHGYAHHIQRLMVLGLFAQLYGVHPYAFHRWHMAMYLDAVDWVSLPNALGMSQFGDGGVVGTKPYCASGAYIDRMSNACAQCRYNPKKAVGDTACPFTTLYWDFLDRHEAQLGGNRRLQFQFRNLQRKSDAERSEIRQAAAALRTRLADHGGGG</sequence>
<evidence type="ECO:0000313" key="1">
    <source>
        <dbReference type="EMBL" id="MEX0468390.1"/>
    </source>
</evidence>
<dbReference type="Gene3D" id="1.25.40.80">
    <property type="match status" value="1"/>
</dbReference>
<dbReference type="Gene3D" id="3.40.50.620">
    <property type="entry name" value="HUPs"/>
    <property type="match status" value="1"/>
</dbReference>
<dbReference type="RefSeq" id="WP_367958107.1">
    <property type="nucleotide sequence ID" value="NZ_JBAKFK010000001.1"/>
</dbReference>
<dbReference type="EMBL" id="JBAKFM010000001">
    <property type="protein sequence ID" value="MEX0468390.1"/>
    <property type="molecule type" value="Genomic_DNA"/>
</dbReference>